<feature type="transmembrane region" description="Helical" evidence="1">
    <location>
        <begin position="308"/>
        <end position="326"/>
    </location>
</feature>
<sequence length="586" mass="63598">MGVNARHPALAAVGWACEFLPSMPSLSRPSTSATLRATVVLLALLLVAHAPMLLNDGLFMDDWLVLKPRPDFVIDIDFLLSAAGHPIFFSYDTFANWTGAPIAVMVALALAGILLGATCLVLTATRLGLLDRAEAVGFALIVWTYPGYQLWAGKANAVYVFSFGLLFTGAWLLTLAFSARGLRRVLLRVAAALVFLLSFALNSTIVLYAFMVLGLFVSIWRGGDAAHGFVRRTWLAAWRCALGYPELMVLPLVYWGTLNIWFKRIGAYAQHYGAHFPTLGELASGWKAFFITSYWDVVAGALKMTIEAPAPLVVAALLVGAALLLLRSETEPTTAKYTVAAPLLLAVVLFLALSFPYLVAGLRPSSLHFYESRHLLMFGLPLALILLGLKRWVEHAIGPKAAFAVVLGFGSVLSIGLLWDTYIFMQARTLKQEALANELVSRAQPAATVFALDDGFVDYPSRHVPFGFAEVTGILRLAWGNQPFVGFALRGERSSVLQDVELARTAPGSAFHHVDPSGPQATISFQPGPGAAPNWVLVRKYYACRLLARCDVSQFLRQLAEVTIKPGPIAGITPLDRAKADAMPSR</sequence>
<keyword evidence="1" id="KW-1133">Transmembrane helix</keyword>
<evidence type="ECO:0000256" key="1">
    <source>
        <dbReference type="SAM" id="Phobius"/>
    </source>
</evidence>
<name>A0A809YLU6_9BRAD</name>
<feature type="transmembrane region" description="Helical" evidence="1">
    <location>
        <begin position="33"/>
        <end position="54"/>
    </location>
</feature>
<dbReference type="AlphaFoldDB" id="A0A809YLU6"/>
<feature type="transmembrane region" description="Helical" evidence="1">
    <location>
        <begin position="283"/>
        <end position="302"/>
    </location>
</feature>
<protein>
    <recommendedName>
        <fullName evidence="5">Glycosyltransferase RgtA/B/C/D-like domain-containing protein</fullName>
    </recommendedName>
</protein>
<keyword evidence="1" id="KW-0812">Transmembrane</keyword>
<reference evidence="4" key="3">
    <citation type="submission" date="2020-05" db="EMBL/GenBank/DDBJ databases">
        <title>Complete genome sequence of Bradyrhizobium diazoefficiens XF9 isolated from soybean nodule.</title>
        <authorList>
            <person name="Noda R."/>
            <person name="Kakizaki K."/>
            <person name="Minamisawa K."/>
        </authorList>
    </citation>
    <scope>NUCLEOTIDE SEQUENCE</scope>
    <source>
        <strain evidence="4">XF9</strain>
    </source>
</reference>
<dbReference type="EMBL" id="AP023098">
    <property type="protein sequence ID" value="BCE83413.1"/>
    <property type="molecule type" value="Genomic_DNA"/>
</dbReference>
<keyword evidence="1" id="KW-0472">Membrane</keyword>
<feature type="transmembrane region" description="Helical" evidence="1">
    <location>
        <begin position="102"/>
        <end position="123"/>
    </location>
</feature>
<dbReference type="EMBL" id="AP023092">
    <property type="protein sequence ID" value="BCE31942.1"/>
    <property type="molecule type" value="Genomic_DNA"/>
</dbReference>
<feature type="transmembrane region" description="Helical" evidence="1">
    <location>
        <begin position="236"/>
        <end position="262"/>
    </location>
</feature>
<reference evidence="3" key="2">
    <citation type="submission" date="2020-05" db="EMBL/GenBank/DDBJ databases">
        <title>Complete genome sequence of Bradyrhizobium diazoefficiens XF3 isolated from soybean nodule.</title>
        <authorList>
            <person name="Noda R."/>
            <person name="Kakizaki K."/>
            <person name="Minamisawa K."/>
        </authorList>
    </citation>
    <scope>NUCLEOTIDE SEQUENCE</scope>
    <source>
        <strain evidence="3">XF3</strain>
    </source>
</reference>
<feature type="transmembrane region" description="Helical" evidence="1">
    <location>
        <begin position="372"/>
        <end position="389"/>
    </location>
</feature>
<organism evidence="3">
    <name type="scientific">Bradyrhizobium diazoefficiens</name>
    <dbReference type="NCBI Taxonomy" id="1355477"/>
    <lineage>
        <taxon>Bacteria</taxon>
        <taxon>Pseudomonadati</taxon>
        <taxon>Pseudomonadota</taxon>
        <taxon>Alphaproteobacteria</taxon>
        <taxon>Hyphomicrobiales</taxon>
        <taxon>Nitrobacteraceae</taxon>
        <taxon>Bradyrhizobium</taxon>
    </lineage>
</organism>
<feature type="transmembrane region" description="Helical" evidence="1">
    <location>
        <begin position="189"/>
        <end position="216"/>
    </location>
</feature>
<reference evidence="2" key="1">
    <citation type="submission" date="2020-05" db="EMBL/GenBank/DDBJ databases">
        <title>Complete genome sequence of Bradyrhizobium diazoefficiens XF2 isolated from soybean nodule.</title>
        <authorList>
            <person name="Noda R."/>
            <person name="Kakizaki K."/>
            <person name="Minamisawa K."/>
        </authorList>
    </citation>
    <scope>NUCLEOTIDE SEQUENCE</scope>
    <source>
        <strain evidence="2">XF2</strain>
    </source>
</reference>
<evidence type="ECO:0000313" key="3">
    <source>
        <dbReference type="EMBL" id="BCE40727.1"/>
    </source>
</evidence>
<feature type="transmembrane region" description="Helical" evidence="1">
    <location>
        <begin position="338"/>
        <end position="360"/>
    </location>
</feature>
<accession>A0A809YLU6</accession>
<evidence type="ECO:0000313" key="2">
    <source>
        <dbReference type="EMBL" id="BCE31942.1"/>
    </source>
</evidence>
<evidence type="ECO:0000313" key="4">
    <source>
        <dbReference type="EMBL" id="BCE83413.1"/>
    </source>
</evidence>
<feature type="transmembrane region" description="Helical" evidence="1">
    <location>
        <begin position="135"/>
        <end position="151"/>
    </location>
</feature>
<gene>
    <name evidence="2" type="ORF">XF2B_57110</name>
    <name evidence="3" type="ORF">XF3B_57580</name>
    <name evidence="4" type="ORF">XF9B_48340</name>
</gene>
<proteinExistence type="predicted"/>
<feature type="transmembrane region" description="Helical" evidence="1">
    <location>
        <begin position="401"/>
        <end position="419"/>
    </location>
</feature>
<evidence type="ECO:0008006" key="5">
    <source>
        <dbReference type="Google" id="ProtNLM"/>
    </source>
</evidence>
<dbReference type="EMBL" id="AP023093">
    <property type="protein sequence ID" value="BCE40727.1"/>
    <property type="molecule type" value="Genomic_DNA"/>
</dbReference>
<feature type="transmembrane region" description="Helical" evidence="1">
    <location>
        <begin position="157"/>
        <end position="177"/>
    </location>
</feature>